<dbReference type="EMBL" id="VFPA01000003">
    <property type="protein sequence ID" value="TQM10036.1"/>
    <property type="molecule type" value="Genomic_DNA"/>
</dbReference>
<dbReference type="AlphaFoldDB" id="A0A543DL12"/>
<sequence length="193" mass="21128">MRDRAERFQPSTVAEWREWLADHHADRPEGVWLVKWRAGSGGPRLDHGELVEQALCFGWIDSTGRALDAQRTMVWFTRRRPGSGWSRLNKQRIARLTAAGEMAPAGLALVEAAQADGSWTLLDAVEDLAVPADLDAALAATPPARERWDALSRSARRAVLLEIAQARRPATRARRVAEAAGRAAAAVSARAHA</sequence>
<evidence type="ECO:0000313" key="2">
    <source>
        <dbReference type="Proteomes" id="UP000315677"/>
    </source>
</evidence>
<dbReference type="Pfam" id="PF13376">
    <property type="entry name" value="OmdA"/>
    <property type="match status" value="1"/>
</dbReference>
<reference evidence="1 2" key="1">
    <citation type="submission" date="2019-06" db="EMBL/GenBank/DDBJ databases">
        <title>Sequencing the genomes of 1000 actinobacteria strains.</title>
        <authorList>
            <person name="Klenk H.-P."/>
        </authorList>
    </citation>
    <scope>NUCLEOTIDE SEQUENCE [LARGE SCALE GENOMIC DNA]</scope>
    <source>
        <strain evidence="1 2">DSM 45301</strain>
    </source>
</reference>
<comment type="caution">
    <text evidence="1">The sequence shown here is derived from an EMBL/GenBank/DDBJ whole genome shotgun (WGS) entry which is preliminary data.</text>
</comment>
<name>A0A543DL12_9PSEU</name>
<keyword evidence="2" id="KW-1185">Reference proteome</keyword>
<dbReference type="OrthoDB" id="9796999at2"/>
<evidence type="ECO:0000313" key="1">
    <source>
        <dbReference type="EMBL" id="TQM10036.1"/>
    </source>
</evidence>
<proteinExistence type="predicted"/>
<protein>
    <submittedName>
        <fullName evidence="1">Uncharacterized protein YdeI (YjbR/CyaY-like superfamily)</fullName>
    </submittedName>
</protein>
<dbReference type="RefSeq" id="WP_142058585.1">
    <property type="nucleotide sequence ID" value="NZ_VFPA01000003.1"/>
</dbReference>
<accession>A0A543DL12</accession>
<organism evidence="1 2">
    <name type="scientific">Pseudonocardia kunmingensis</name>
    <dbReference type="NCBI Taxonomy" id="630975"/>
    <lineage>
        <taxon>Bacteria</taxon>
        <taxon>Bacillati</taxon>
        <taxon>Actinomycetota</taxon>
        <taxon>Actinomycetes</taxon>
        <taxon>Pseudonocardiales</taxon>
        <taxon>Pseudonocardiaceae</taxon>
        <taxon>Pseudonocardia</taxon>
    </lineage>
</organism>
<gene>
    <name evidence="1" type="ORF">FB558_5817</name>
</gene>
<dbReference type="Proteomes" id="UP000315677">
    <property type="component" value="Unassembled WGS sequence"/>
</dbReference>